<name>A0A9X9NZT0_9CAUD</name>
<dbReference type="Pfam" id="PF21822">
    <property type="entry name" value="Phage_TAC_15"/>
    <property type="match status" value="1"/>
</dbReference>
<dbReference type="KEGG" id="vg:80832278"/>
<dbReference type="EMBL" id="OP056089">
    <property type="protein sequence ID" value="UYD72123.1"/>
    <property type="molecule type" value="Genomic_DNA"/>
</dbReference>
<accession>A0A9X9NZT0</accession>
<reference evidence="1" key="1">
    <citation type="submission" date="2022-07" db="EMBL/GenBank/DDBJ databases">
        <authorList>
            <person name="Liu S."/>
        </authorList>
    </citation>
    <scope>NUCLEOTIDE SEQUENCE</scope>
</reference>
<keyword evidence="2" id="KW-1185">Reference proteome</keyword>
<sequence>MTCKDMNRVIEDTPIYVRQWPASVALENMTEAVQVLGPSFGSFIEGKYTLNDIIAVMSGVDKHTLVPLLKRFVSAARVDGKEIQEGTFNITFSGDLMKVFKILAFVCEVNYKDFFEQGLELNAQRKEEAMQNSKEQVQSQTSIP</sequence>
<organism evidence="1 2">
    <name type="scientific">Vibrio phage vB_VpaM_VPs20</name>
    <dbReference type="NCBI Taxonomy" id="2978980"/>
    <lineage>
        <taxon>Viruses</taxon>
        <taxon>Duplodnaviria</taxon>
        <taxon>Heunggongvirae</taxon>
        <taxon>Uroviricota</taxon>
        <taxon>Caudoviricetes</taxon>
        <taxon>Chaseviridae</taxon>
        <taxon>Nefertitivirinae</taxon>
        <taxon>Liaoningvirus</taxon>
        <taxon>Liaoningvirus VPs20</taxon>
    </lineage>
</organism>
<evidence type="ECO:0000313" key="2">
    <source>
        <dbReference type="Proteomes" id="UP001163333"/>
    </source>
</evidence>
<dbReference type="GeneID" id="80832278"/>
<protein>
    <submittedName>
        <fullName evidence="1">Uncharacterized protein</fullName>
    </submittedName>
</protein>
<dbReference type="InterPro" id="IPR049156">
    <property type="entry name" value="Phage_chap_TAC_15-like"/>
</dbReference>
<evidence type="ECO:0000313" key="1">
    <source>
        <dbReference type="EMBL" id="UYD72123.1"/>
    </source>
</evidence>
<proteinExistence type="predicted"/>
<dbReference type="Proteomes" id="UP001163333">
    <property type="component" value="Segment"/>
</dbReference>
<dbReference type="RefSeq" id="YP_010845128.1">
    <property type="nucleotide sequence ID" value="NC_079185.1"/>
</dbReference>